<protein>
    <submittedName>
        <fullName evidence="1">Uncharacterized protein</fullName>
    </submittedName>
</protein>
<sequence length="132" mass="13918">HSIGHGGVRCGLLSPSAESLNIAYLPGSASGDIVGFDAALKNNNRKAGNRNELVAVTQVAMASDGRAGSVIVSGSSGKLDNSQDADTASVAVRQRADEELHSKELIMTRVKLCSICSTWCKWKIRPDLHVNS</sequence>
<name>A0A1B0G382_GLOMM</name>
<proteinExistence type="predicted"/>
<dbReference type="Proteomes" id="UP000092444">
    <property type="component" value="Unassembled WGS sequence"/>
</dbReference>
<keyword evidence="2" id="KW-1185">Reference proteome</keyword>
<dbReference type="EMBL" id="CCAG010013729">
    <property type="status" value="NOT_ANNOTATED_CDS"/>
    <property type="molecule type" value="Genomic_DNA"/>
</dbReference>
<organism evidence="1 2">
    <name type="scientific">Glossina morsitans morsitans</name>
    <name type="common">Savannah tsetse fly</name>
    <dbReference type="NCBI Taxonomy" id="37546"/>
    <lineage>
        <taxon>Eukaryota</taxon>
        <taxon>Metazoa</taxon>
        <taxon>Ecdysozoa</taxon>
        <taxon>Arthropoda</taxon>
        <taxon>Hexapoda</taxon>
        <taxon>Insecta</taxon>
        <taxon>Pterygota</taxon>
        <taxon>Neoptera</taxon>
        <taxon>Endopterygota</taxon>
        <taxon>Diptera</taxon>
        <taxon>Brachycera</taxon>
        <taxon>Muscomorpha</taxon>
        <taxon>Hippoboscoidea</taxon>
        <taxon>Glossinidae</taxon>
        <taxon>Glossina</taxon>
    </lineage>
</organism>
<reference evidence="1" key="1">
    <citation type="submission" date="2020-05" db="UniProtKB">
        <authorList>
            <consortium name="EnsemblMetazoa"/>
        </authorList>
    </citation>
    <scope>IDENTIFICATION</scope>
    <source>
        <strain evidence="1">Yale</strain>
    </source>
</reference>
<dbReference type="AlphaFoldDB" id="A0A1B0G382"/>
<accession>A0A1B0G382</accession>
<evidence type="ECO:0000313" key="2">
    <source>
        <dbReference type="Proteomes" id="UP000092444"/>
    </source>
</evidence>
<dbReference type="EnsemblMetazoa" id="GMOY007783-RA">
    <property type="protein sequence ID" value="GMOY007783-PA"/>
    <property type="gene ID" value="GMOY007783"/>
</dbReference>
<dbReference type="PhylomeDB" id="A0A1B0G382"/>
<dbReference type="VEuPathDB" id="VectorBase:GMOY007783"/>
<evidence type="ECO:0000313" key="1">
    <source>
        <dbReference type="EnsemblMetazoa" id="GMOY007783-PA"/>
    </source>
</evidence>